<evidence type="ECO:0000313" key="4">
    <source>
        <dbReference type="Proteomes" id="UP001201873"/>
    </source>
</evidence>
<keyword evidence="2" id="KW-1133">Transmembrane helix</keyword>
<feature type="transmembrane region" description="Helical" evidence="2">
    <location>
        <begin position="108"/>
        <end position="126"/>
    </location>
</feature>
<dbReference type="EMBL" id="JALKFT010000002">
    <property type="protein sequence ID" value="MCK9874704.1"/>
    <property type="molecule type" value="Genomic_DNA"/>
</dbReference>
<accession>A0ABT0JTM4</accession>
<name>A0ABT0JTM4_9ACTN</name>
<dbReference type="RefSeq" id="WP_248823312.1">
    <property type="nucleotide sequence ID" value="NZ_JALKFT010000002.1"/>
</dbReference>
<proteinExistence type="predicted"/>
<feature type="compositionally biased region" description="Acidic residues" evidence="1">
    <location>
        <begin position="45"/>
        <end position="55"/>
    </location>
</feature>
<keyword evidence="2" id="KW-0472">Membrane</keyword>
<sequence>MTKATAETSADSGATVSRPAGEGPAPNPPAAEEPAADHDAPHADDDVEWEADPALEPVDELPDARALWIIAFTFAALGLFFPLAGLIAIGCGALAWRRGSGRGRIATFVALGTTLVGILLMVVVLLR</sequence>
<keyword evidence="4" id="KW-1185">Reference proteome</keyword>
<feature type="compositionally biased region" description="Polar residues" evidence="1">
    <location>
        <begin position="1"/>
        <end position="15"/>
    </location>
</feature>
<feature type="transmembrane region" description="Helical" evidence="2">
    <location>
        <begin position="66"/>
        <end position="96"/>
    </location>
</feature>
<evidence type="ECO:0000313" key="3">
    <source>
        <dbReference type="EMBL" id="MCK9874704.1"/>
    </source>
</evidence>
<gene>
    <name evidence="3" type="ORF">MXD59_02720</name>
</gene>
<comment type="caution">
    <text evidence="3">The sequence shown here is derived from an EMBL/GenBank/DDBJ whole genome shotgun (WGS) entry which is preliminary data.</text>
</comment>
<evidence type="ECO:0000256" key="2">
    <source>
        <dbReference type="SAM" id="Phobius"/>
    </source>
</evidence>
<feature type="compositionally biased region" description="Basic and acidic residues" evidence="1">
    <location>
        <begin position="35"/>
        <end position="44"/>
    </location>
</feature>
<dbReference type="Proteomes" id="UP001201873">
    <property type="component" value="Unassembled WGS sequence"/>
</dbReference>
<reference evidence="3 4" key="1">
    <citation type="submission" date="2022-04" db="EMBL/GenBank/DDBJ databases">
        <title>Genome diversity in the genus Frankia.</title>
        <authorList>
            <person name="Carlos-Shanley C."/>
            <person name="Hahn D."/>
        </authorList>
    </citation>
    <scope>NUCLEOTIDE SEQUENCE [LARGE SCALE GENOMIC DNA]</scope>
    <source>
        <strain evidence="3 4">Ag45/Mut15</strain>
    </source>
</reference>
<keyword evidence="2" id="KW-0812">Transmembrane</keyword>
<evidence type="ECO:0008006" key="5">
    <source>
        <dbReference type="Google" id="ProtNLM"/>
    </source>
</evidence>
<organism evidence="3 4">
    <name type="scientific">Frankia umida</name>
    <dbReference type="NCBI Taxonomy" id="573489"/>
    <lineage>
        <taxon>Bacteria</taxon>
        <taxon>Bacillati</taxon>
        <taxon>Actinomycetota</taxon>
        <taxon>Actinomycetes</taxon>
        <taxon>Frankiales</taxon>
        <taxon>Frankiaceae</taxon>
        <taxon>Frankia</taxon>
    </lineage>
</organism>
<protein>
    <recommendedName>
        <fullName evidence="5">DUF4190 domain-containing protein</fullName>
    </recommendedName>
</protein>
<feature type="region of interest" description="Disordered" evidence="1">
    <location>
        <begin position="1"/>
        <end position="55"/>
    </location>
</feature>
<evidence type="ECO:0000256" key="1">
    <source>
        <dbReference type="SAM" id="MobiDB-lite"/>
    </source>
</evidence>